<feature type="domain" description="Cupin type-2" evidence="1">
    <location>
        <begin position="35"/>
        <end position="95"/>
    </location>
</feature>
<dbReference type="InterPro" id="IPR014710">
    <property type="entry name" value="RmlC-like_jellyroll"/>
</dbReference>
<dbReference type="PANTHER" id="PTHR40112:SF1">
    <property type="entry name" value="H2HPP ISOMERASE"/>
    <property type="match status" value="1"/>
</dbReference>
<dbReference type="EMBL" id="PDNZ01000002">
    <property type="protein sequence ID" value="PWW82894.1"/>
    <property type="molecule type" value="Genomic_DNA"/>
</dbReference>
<dbReference type="InterPro" id="IPR013096">
    <property type="entry name" value="Cupin_2"/>
</dbReference>
<comment type="caution">
    <text evidence="2">The sequence shown here is derived from an EMBL/GenBank/DDBJ whole genome shotgun (WGS) entry which is preliminary data.</text>
</comment>
<dbReference type="SUPFAM" id="SSF51182">
    <property type="entry name" value="RmlC-like cupins"/>
    <property type="match status" value="1"/>
</dbReference>
<dbReference type="PANTHER" id="PTHR40112">
    <property type="entry name" value="H2HPP ISOMERASE"/>
    <property type="match status" value="1"/>
</dbReference>
<proteinExistence type="predicted"/>
<evidence type="ECO:0000313" key="3">
    <source>
        <dbReference type="Proteomes" id="UP000246278"/>
    </source>
</evidence>
<dbReference type="InterPro" id="IPR052535">
    <property type="entry name" value="Bacilysin_H2HPP_isomerase"/>
</dbReference>
<sequence>MIVTPQDAQQRSFAGVDFLMLSHGKESMVTKMLYKKENKVPLHKHPSEQSGYVISGKYILIIEDAKYEIGPGDSYTVPSDTEHALEAIEPGEILDFFSPPRKDYR</sequence>
<dbReference type="CDD" id="cd02238">
    <property type="entry name" value="cupin_KdgF"/>
    <property type="match status" value="1"/>
</dbReference>
<dbReference type="Proteomes" id="UP000246278">
    <property type="component" value="Unassembled WGS sequence"/>
</dbReference>
<dbReference type="RefSeq" id="WP_110022609.1">
    <property type="nucleotide sequence ID" value="NZ_PDNZ01000002.1"/>
</dbReference>
<evidence type="ECO:0000313" key="2">
    <source>
        <dbReference type="EMBL" id="PWW82894.1"/>
    </source>
</evidence>
<accession>A0A317T875</accession>
<dbReference type="OrthoDB" id="9811153at2"/>
<dbReference type="InterPro" id="IPR011051">
    <property type="entry name" value="RmlC_Cupin_sf"/>
</dbReference>
<dbReference type="Pfam" id="PF07883">
    <property type="entry name" value="Cupin_2"/>
    <property type="match status" value="1"/>
</dbReference>
<keyword evidence="3" id="KW-1185">Reference proteome</keyword>
<name>A0A317T875_9CHLB</name>
<evidence type="ECO:0000259" key="1">
    <source>
        <dbReference type="Pfam" id="PF07883"/>
    </source>
</evidence>
<dbReference type="Gene3D" id="2.60.120.10">
    <property type="entry name" value="Jelly Rolls"/>
    <property type="match status" value="1"/>
</dbReference>
<dbReference type="AlphaFoldDB" id="A0A317T875"/>
<protein>
    <submittedName>
        <fullName evidence="2">Cupin</fullName>
    </submittedName>
</protein>
<reference evidence="3" key="1">
    <citation type="submission" date="2017-10" db="EMBL/GenBank/DDBJ databases">
        <authorList>
            <person name="Gaisin V.A."/>
            <person name="Rysina M.S."/>
            <person name="Grouzdev D.S."/>
        </authorList>
    </citation>
    <scope>NUCLEOTIDE SEQUENCE [LARGE SCALE GENOMIC DNA]</scope>
    <source>
        <strain evidence="3">V1</strain>
    </source>
</reference>
<organism evidence="2 3">
    <name type="scientific">Prosthecochloris marina</name>
    <dbReference type="NCBI Taxonomy" id="2017681"/>
    <lineage>
        <taxon>Bacteria</taxon>
        <taxon>Pseudomonadati</taxon>
        <taxon>Chlorobiota</taxon>
        <taxon>Chlorobiia</taxon>
        <taxon>Chlorobiales</taxon>
        <taxon>Chlorobiaceae</taxon>
        <taxon>Prosthecochloris</taxon>
    </lineage>
</organism>
<gene>
    <name evidence="2" type="ORF">CR164_03920</name>
</gene>